<dbReference type="Pfam" id="PF03845">
    <property type="entry name" value="Spore_permease"/>
    <property type="match status" value="1"/>
</dbReference>
<evidence type="ECO:0000256" key="2">
    <source>
        <dbReference type="ARBA" id="ARBA00007998"/>
    </source>
</evidence>
<feature type="transmembrane region" description="Helical" evidence="8">
    <location>
        <begin position="29"/>
        <end position="51"/>
    </location>
</feature>
<dbReference type="PANTHER" id="PTHR34975">
    <property type="entry name" value="SPORE GERMINATION PROTEIN A2"/>
    <property type="match status" value="1"/>
</dbReference>
<feature type="transmembrane region" description="Helical" evidence="8">
    <location>
        <begin position="320"/>
        <end position="349"/>
    </location>
</feature>
<feature type="transmembrane region" description="Helical" evidence="8">
    <location>
        <begin position="174"/>
        <end position="197"/>
    </location>
</feature>
<feature type="transmembrane region" description="Helical" evidence="8">
    <location>
        <begin position="109"/>
        <end position="127"/>
    </location>
</feature>
<accession>A0A6B8RW51</accession>
<keyword evidence="4" id="KW-0309">Germination</keyword>
<comment type="subcellular location">
    <subcellularLocation>
        <location evidence="1">Membrane</location>
        <topology evidence="1">Multi-pass membrane protein</topology>
    </subcellularLocation>
</comment>
<feature type="transmembrane region" description="Helical" evidence="8">
    <location>
        <begin position="296"/>
        <end position="314"/>
    </location>
</feature>
<dbReference type="InterPro" id="IPR004761">
    <property type="entry name" value="Spore_GerAB"/>
</dbReference>
<dbReference type="GO" id="GO:0009847">
    <property type="term" value="P:spore germination"/>
    <property type="evidence" value="ECO:0007669"/>
    <property type="project" value="InterPro"/>
</dbReference>
<evidence type="ECO:0000256" key="1">
    <source>
        <dbReference type="ARBA" id="ARBA00004141"/>
    </source>
</evidence>
<sequence>MSALFLCFTTGSSVINIPGPLIGFSKNGAWLALLMSLSMGMIFLSLILFLYRRFPNKSMIEYSNEMLGKWITIILAIPFISFLLHIVTGIVLDIGLFMTNSMMRETPLYVFNLLIFLLAATSVRLGIEVMARMFVLLILAVLAFIFFILGLASLNYHPEFLMPVMPYGFKPIVLGAYFSYGFPYLEIVVFAMLLPLVRKESNNKLHRGMYLSLLFNGFCLMAVTVCSIMLFGPIAGEQRYIIFQLARTIEILEIFQRIESLIGISLIVGSYMKATIALYVLNVTIRHLFKIKDKKLMIFPLSLCCFLLSLLVMNGGEAQWIHLIAVVAPLWGTFAFVVPLIVLTIAALFRKKHSSMNN</sequence>
<dbReference type="PANTHER" id="PTHR34975:SF2">
    <property type="entry name" value="SPORE GERMINATION PROTEIN A2"/>
    <property type="match status" value="1"/>
</dbReference>
<keyword evidence="5 8" id="KW-0812">Transmembrane</keyword>
<dbReference type="AlphaFoldDB" id="A0A6B8RW51"/>
<dbReference type="OrthoDB" id="2663541at2"/>
<protein>
    <submittedName>
        <fullName evidence="9">Spore gernimation protein</fullName>
    </submittedName>
</protein>
<dbReference type="GO" id="GO:0016020">
    <property type="term" value="C:membrane"/>
    <property type="evidence" value="ECO:0007669"/>
    <property type="project" value="UniProtKB-SubCell"/>
</dbReference>
<name>A0A6B8RW51_9BACL</name>
<feature type="transmembrane region" description="Helical" evidence="8">
    <location>
        <begin position="134"/>
        <end position="154"/>
    </location>
</feature>
<feature type="transmembrane region" description="Helical" evidence="8">
    <location>
        <begin position="261"/>
        <end position="284"/>
    </location>
</feature>
<evidence type="ECO:0000256" key="5">
    <source>
        <dbReference type="ARBA" id="ARBA00022692"/>
    </source>
</evidence>
<keyword evidence="6 8" id="KW-1133">Transmembrane helix</keyword>
<keyword evidence="10" id="KW-1185">Reference proteome</keyword>
<gene>
    <name evidence="9" type="ORF">EHS13_18995</name>
</gene>
<evidence type="ECO:0000256" key="7">
    <source>
        <dbReference type="ARBA" id="ARBA00023136"/>
    </source>
</evidence>
<keyword evidence="7 8" id="KW-0472">Membrane</keyword>
<keyword evidence="3" id="KW-0813">Transport</keyword>
<proteinExistence type="inferred from homology"/>
<dbReference type="EMBL" id="CP034235">
    <property type="protein sequence ID" value="QGR00158.1"/>
    <property type="molecule type" value="Genomic_DNA"/>
</dbReference>
<evidence type="ECO:0000256" key="6">
    <source>
        <dbReference type="ARBA" id="ARBA00022989"/>
    </source>
</evidence>
<evidence type="ECO:0000313" key="10">
    <source>
        <dbReference type="Proteomes" id="UP000426246"/>
    </source>
</evidence>
<organism evidence="9 10">
    <name type="scientific">Paenibacillus psychroresistens</name>
    <dbReference type="NCBI Taxonomy" id="1778678"/>
    <lineage>
        <taxon>Bacteria</taxon>
        <taxon>Bacillati</taxon>
        <taxon>Bacillota</taxon>
        <taxon>Bacilli</taxon>
        <taxon>Bacillales</taxon>
        <taxon>Paenibacillaceae</taxon>
        <taxon>Paenibacillus</taxon>
    </lineage>
</organism>
<dbReference type="Proteomes" id="UP000426246">
    <property type="component" value="Chromosome"/>
</dbReference>
<evidence type="ECO:0000313" key="9">
    <source>
        <dbReference type="EMBL" id="QGR00158.1"/>
    </source>
</evidence>
<feature type="transmembrane region" description="Helical" evidence="8">
    <location>
        <begin position="72"/>
        <end position="97"/>
    </location>
</feature>
<evidence type="ECO:0000256" key="8">
    <source>
        <dbReference type="SAM" id="Phobius"/>
    </source>
</evidence>
<comment type="similarity">
    <text evidence="2">Belongs to the amino acid-polyamine-organocation (APC) superfamily. Spore germination protein (SGP) (TC 2.A.3.9) family.</text>
</comment>
<evidence type="ECO:0000256" key="3">
    <source>
        <dbReference type="ARBA" id="ARBA00022448"/>
    </source>
</evidence>
<evidence type="ECO:0000256" key="4">
    <source>
        <dbReference type="ARBA" id="ARBA00022544"/>
    </source>
</evidence>
<dbReference type="KEGG" id="ppsc:EHS13_18995"/>
<dbReference type="NCBIfam" id="TIGR00912">
    <property type="entry name" value="2A0309"/>
    <property type="match status" value="1"/>
</dbReference>
<feature type="transmembrane region" description="Helical" evidence="8">
    <location>
        <begin position="209"/>
        <end position="231"/>
    </location>
</feature>
<reference evidence="10" key="1">
    <citation type="submission" date="2018-11" db="EMBL/GenBank/DDBJ databases">
        <title>Complete genome sequence of Paenibacillus sp. ML311-T8.</title>
        <authorList>
            <person name="Nam Y.-D."/>
            <person name="Kang J."/>
            <person name="Chung W.-H."/>
            <person name="Park Y.S."/>
        </authorList>
    </citation>
    <scope>NUCLEOTIDE SEQUENCE [LARGE SCALE GENOMIC DNA]</scope>
    <source>
        <strain evidence="10">ML311-T8</strain>
    </source>
</reference>